<dbReference type="PANTHER" id="PTHR32347:SF29">
    <property type="entry name" value="UPF0194 MEMBRANE PROTEIN YBHG"/>
    <property type="match status" value="1"/>
</dbReference>
<sequence length="400" mass="45012">MPIIYQNIKKYIWLFIFLALCFSIIFWLILPKPVRVQLAEVKYGPYSEYIEDDAKTRAIKIYTITAPVLGKLLRINYLEGDNVRKNDILATFLPASPSLLDVRAKDELEQELGAAEARYEEAAAILEQAKSALDTALSDLNRKKGLVAKGYVSPSEIEHTELEYKLKQKIVNAAERKVHSAQHDIEKIKASLAATSSNQNYSQEHINIVAPISGKILRINQKSETTLNIGANIMELADVSKLEIVADVLSTDAAQIPEKAKVLIKRWGGTIDLKGIVRTIEPSGYTKISALGVEEQRVNVIIDITSPYEQWKNLGDQFRVDVDIFIYESKKELLIPMSALFRDFEHWAVFVDENGRAIKRIIEIKRHNSDIAIVLNGLKEGEKVVLYPGNLISNGVKIKE</sequence>
<keyword evidence="5" id="KW-1133">Transmembrane helix</keyword>
<evidence type="ECO:0000256" key="4">
    <source>
        <dbReference type="SAM" id="Coils"/>
    </source>
</evidence>
<dbReference type="PATRIC" id="fig|29422.6.peg.270"/>
<dbReference type="Pfam" id="PF25967">
    <property type="entry name" value="RND-MFP_C"/>
    <property type="match status" value="1"/>
</dbReference>
<dbReference type="EMBL" id="LNXV01000003">
    <property type="protein sequence ID" value="KTC87031.1"/>
    <property type="molecule type" value="Genomic_DNA"/>
</dbReference>
<keyword evidence="5" id="KW-0472">Membrane</keyword>
<dbReference type="Gene3D" id="2.40.50.100">
    <property type="match status" value="1"/>
</dbReference>
<evidence type="ECO:0000256" key="1">
    <source>
        <dbReference type="ARBA" id="ARBA00004196"/>
    </source>
</evidence>
<dbReference type="OrthoDB" id="9791520at2"/>
<dbReference type="GO" id="GO:0030313">
    <property type="term" value="C:cell envelope"/>
    <property type="evidence" value="ECO:0007669"/>
    <property type="project" value="UniProtKB-SubCell"/>
</dbReference>
<comment type="similarity">
    <text evidence="2">Belongs to the membrane fusion protein (MFP) (TC 8.A.1) family.</text>
</comment>
<dbReference type="GO" id="GO:0022857">
    <property type="term" value="F:transmembrane transporter activity"/>
    <property type="evidence" value="ECO:0007669"/>
    <property type="project" value="InterPro"/>
</dbReference>
<organism evidence="7 8">
    <name type="scientific">Legionella brunensis</name>
    <dbReference type="NCBI Taxonomy" id="29422"/>
    <lineage>
        <taxon>Bacteria</taxon>
        <taxon>Pseudomonadati</taxon>
        <taxon>Pseudomonadota</taxon>
        <taxon>Gammaproteobacteria</taxon>
        <taxon>Legionellales</taxon>
        <taxon>Legionellaceae</taxon>
        <taxon>Legionella</taxon>
    </lineage>
</organism>
<dbReference type="RefSeq" id="WP_058440368.1">
    <property type="nucleotide sequence ID" value="NZ_CAAAHU010000001.1"/>
</dbReference>
<dbReference type="Proteomes" id="UP000054742">
    <property type="component" value="Unassembled WGS sequence"/>
</dbReference>
<dbReference type="InterPro" id="IPR050465">
    <property type="entry name" value="UPF0194_transport"/>
</dbReference>
<keyword evidence="3 4" id="KW-0175">Coiled coil</keyword>
<dbReference type="InterPro" id="IPR058627">
    <property type="entry name" value="MdtA-like_C"/>
</dbReference>
<dbReference type="GO" id="GO:0016020">
    <property type="term" value="C:membrane"/>
    <property type="evidence" value="ECO:0007669"/>
    <property type="project" value="InterPro"/>
</dbReference>
<name>A0A0W0SUG6_9GAMM</name>
<dbReference type="NCBIfam" id="TIGR01730">
    <property type="entry name" value="RND_mfp"/>
    <property type="match status" value="1"/>
</dbReference>
<gene>
    <name evidence="7" type="ORF">Lbru_0260</name>
</gene>
<accession>A0A0W0SUG6</accession>
<evidence type="ECO:0000313" key="7">
    <source>
        <dbReference type="EMBL" id="KTC87031.1"/>
    </source>
</evidence>
<dbReference type="STRING" id="29422.Lbru_0260"/>
<dbReference type="InterPro" id="IPR006143">
    <property type="entry name" value="RND_pump_MFP"/>
</dbReference>
<comment type="caution">
    <text evidence="7">The sequence shown here is derived from an EMBL/GenBank/DDBJ whole genome shotgun (WGS) entry which is preliminary data.</text>
</comment>
<feature type="coiled-coil region" evidence="4">
    <location>
        <begin position="105"/>
        <end position="191"/>
    </location>
</feature>
<dbReference type="Gene3D" id="1.10.287.470">
    <property type="entry name" value="Helix hairpin bin"/>
    <property type="match status" value="1"/>
</dbReference>
<feature type="transmembrane region" description="Helical" evidence="5">
    <location>
        <begin position="12"/>
        <end position="30"/>
    </location>
</feature>
<dbReference type="AlphaFoldDB" id="A0A0W0SUG6"/>
<feature type="domain" description="Multidrug resistance protein MdtA-like C-terminal permuted SH3" evidence="6">
    <location>
        <begin position="333"/>
        <end position="385"/>
    </location>
</feature>
<proteinExistence type="inferred from homology"/>
<evidence type="ECO:0000256" key="2">
    <source>
        <dbReference type="ARBA" id="ARBA00009477"/>
    </source>
</evidence>
<evidence type="ECO:0000259" key="6">
    <source>
        <dbReference type="Pfam" id="PF25967"/>
    </source>
</evidence>
<evidence type="ECO:0000256" key="5">
    <source>
        <dbReference type="SAM" id="Phobius"/>
    </source>
</evidence>
<keyword evidence="8" id="KW-1185">Reference proteome</keyword>
<dbReference type="Gene3D" id="2.40.420.20">
    <property type="match status" value="1"/>
</dbReference>
<protein>
    <submittedName>
        <fullName evidence="7">Membrane fusion protein</fullName>
    </submittedName>
</protein>
<comment type="subcellular location">
    <subcellularLocation>
        <location evidence="1">Cell envelope</location>
    </subcellularLocation>
</comment>
<keyword evidence="5" id="KW-0812">Transmembrane</keyword>
<reference evidence="7 8" key="1">
    <citation type="submission" date="2015-11" db="EMBL/GenBank/DDBJ databases">
        <title>Genomic analysis of 38 Legionella species identifies large and diverse effector repertoires.</title>
        <authorList>
            <person name="Burstein D."/>
            <person name="Amaro F."/>
            <person name="Zusman T."/>
            <person name="Lifshitz Z."/>
            <person name="Cohen O."/>
            <person name="Gilbert J.A."/>
            <person name="Pupko T."/>
            <person name="Shuman H.A."/>
            <person name="Segal G."/>
        </authorList>
    </citation>
    <scope>NUCLEOTIDE SEQUENCE [LARGE SCALE GENOMIC DNA]</scope>
    <source>
        <strain evidence="7 8">ATCC 43878</strain>
    </source>
</reference>
<dbReference type="PANTHER" id="PTHR32347">
    <property type="entry name" value="EFFLUX SYSTEM COMPONENT YKNX-RELATED"/>
    <property type="match status" value="1"/>
</dbReference>
<evidence type="ECO:0000313" key="8">
    <source>
        <dbReference type="Proteomes" id="UP000054742"/>
    </source>
</evidence>
<dbReference type="SUPFAM" id="SSF111369">
    <property type="entry name" value="HlyD-like secretion proteins"/>
    <property type="match status" value="1"/>
</dbReference>
<evidence type="ECO:0000256" key="3">
    <source>
        <dbReference type="ARBA" id="ARBA00023054"/>
    </source>
</evidence>